<evidence type="ECO:0000256" key="3">
    <source>
        <dbReference type="ARBA" id="ARBA00022448"/>
    </source>
</evidence>
<dbReference type="PANTHER" id="PTHR10350:SF6">
    <property type="entry name" value="NUCLEAR PORE COMPLEX PROTEIN NUP155"/>
    <property type="match status" value="1"/>
</dbReference>
<dbReference type="Pfam" id="PF03177">
    <property type="entry name" value="Nucleoporin_C"/>
    <property type="match status" value="1"/>
</dbReference>
<evidence type="ECO:0000256" key="4">
    <source>
        <dbReference type="ARBA" id="ARBA00023242"/>
    </source>
</evidence>
<evidence type="ECO:0000259" key="7">
    <source>
        <dbReference type="Pfam" id="PF08801"/>
    </source>
</evidence>
<evidence type="ECO:0008006" key="10">
    <source>
        <dbReference type="Google" id="ProtNLM"/>
    </source>
</evidence>
<dbReference type="PANTHER" id="PTHR10350">
    <property type="entry name" value="NUCLEAR PORE COMPLEX PROTEIN NUP155"/>
    <property type="match status" value="1"/>
</dbReference>
<keyword evidence="3" id="KW-0813">Transport</keyword>
<dbReference type="Gene3D" id="1.25.40.450">
    <property type="entry name" value="Nucleoporin, helical domain, N-terminal subdomain"/>
    <property type="match status" value="1"/>
</dbReference>
<feature type="region of interest" description="Disordered" evidence="5">
    <location>
        <begin position="741"/>
        <end position="806"/>
    </location>
</feature>
<comment type="subcellular location">
    <subcellularLocation>
        <location evidence="1">Nucleus</location>
    </subcellularLocation>
</comment>
<dbReference type="InterPro" id="IPR042537">
    <property type="entry name" value="Nucleoporin_Nup155_C_2"/>
</dbReference>
<reference evidence="8" key="2">
    <citation type="submission" date="2025-05" db="UniProtKB">
        <authorList>
            <consortium name="EnsemblMetazoa"/>
        </authorList>
    </citation>
    <scope>IDENTIFICATION</scope>
    <source>
        <strain evidence="8">Foshan</strain>
    </source>
</reference>
<dbReference type="Gene3D" id="1.25.40.440">
    <property type="entry name" value="Nucleoporin, helical domain, central subdomain"/>
    <property type="match status" value="1"/>
</dbReference>
<evidence type="ECO:0000259" key="6">
    <source>
        <dbReference type="Pfam" id="PF03177"/>
    </source>
</evidence>
<organism evidence="8 9">
    <name type="scientific">Aedes albopictus</name>
    <name type="common">Asian tiger mosquito</name>
    <name type="synonym">Stegomyia albopicta</name>
    <dbReference type="NCBI Taxonomy" id="7160"/>
    <lineage>
        <taxon>Eukaryota</taxon>
        <taxon>Metazoa</taxon>
        <taxon>Ecdysozoa</taxon>
        <taxon>Arthropoda</taxon>
        <taxon>Hexapoda</taxon>
        <taxon>Insecta</taxon>
        <taxon>Pterygota</taxon>
        <taxon>Neoptera</taxon>
        <taxon>Endopterygota</taxon>
        <taxon>Diptera</taxon>
        <taxon>Nematocera</taxon>
        <taxon>Culicoidea</taxon>
        <taxon>Culicidae</taxon>
        <taxon>Culicinae</taxon>
        <taxon>Aedini</taxon>
        <taxon>Aedes</taxon>
        <taxon>Stegomyia</taxon>
    </lineage>
</organism>
<reference evidence="9" key="1">
    <citation type="journal article" date="2015" name="Proc. Natl. Acad. Sci. U.S.A.">
        <title>Genome sequence of the Asian Tiger mosquito, Aedes albopictus, reveals insights into its biology, genetics, and evolution.</title>
        <authorList>
            <person name="Chen X.G."/>
            <person name="Jiang X."/>
            <person name="Gu J."/>
            <person name="Xu M."/>
            <person name="Wu Y."/>
            <person name="Deng Y."/>
            <person name="Zhang C."/>
            <person name="Bonizzoni M."/>
            <person name="Dermauw W."/>
            <person name="Vontas J."/>
            <person name="Armbruster P."/>
            <person name="Huang X."/>
            <person name="Yang Y."/>
            <person name="Zhang H."/>
            <person name="He W."/>
            <person name="Peng H."/>
            <person name="Liu Y."/>
            <person name="Wu K."/>
            <person name="Chen J."/>
            <person name="Lirakis M."/>
            <person name="Topalis P."/>
            <person name="Van Leeuwen T."/>
            <person name="Hall A.B."/>
            <person name="Jiang X."/>
            <person name="Thorpe C."/>
            <person name="Mueller R.L."/>
            <person name="Sun C."/>
            <person name="Waterhouse R.M."/>
            <person name="Yan G."/>
            <person name="Tu Z.J."/>
            <person name="Fang X."/>
            <person name="James A.A."/>
        </authorList>
    </citation>
    <scope>NUCLEOTIDE SEQUENCE [LARGE SCALE GENOMIC DNA]</scope>
    <source>
        <strain evidence="9">Foshan</strain>
    </source>
</reference>
<protein>
    <recommendedName>
        <fullName evidence="10">Nucleoporin Nup133/Nup155-like N-terminal domain-containing protein</fullName>
    </recommendedName>
</protein>
<name>A0ABM1ZVC8_AEDAL</name>
<dbReference type="SUPFAM" id="SSF50978">
    <property type="entry name" value="WD40 repeat-like"/>
    <property type="match status" value="1"/>
</dbReference>
<comment type="similarity">
    <text evidence="2">Belongs to the non-repetitive/WGA-negative nucleoporin family.</text>
</comment>
<dbReference type="RefSeq" id="XP_062707084.1">
    <property type="nucleotide sequence ID" value="XM_062851100.1"/>
</dbReference>
<evidence type="ECO:0000313" key="8">
    <source>
        <dbReference type="EnsemblMetazoa" id="AALFPA23_022023.P32604"/>
    </source>
</evidence>
<dbReference type="InterPro" id="IPR042533">
    <property type="entry name" value="Nucleoporin_Nup155_C_1"/>
</dbReference>
<evidence type="ECO:0000256" key="1">
    <source>
        <dbReference type="ARBA" id="ARBA00004123"/>
    </source>
</evidence>
<accession>A0ABM1ZVC8</accession>
<dbReference type="InterPro" id="IPR042538">
    <property type="entry name" value="Nucleoporin_Nup155_C_3"/>
</dbReference>
<feature type="compositionally biased region" description="Polar residues" evidence="5">
    <location>
        <begin position="777"/>
        <end position="801"/>
    </location>
</feature>
<dbReference type="InterPro" id="IPR014908">
    <property type="entry name" value="Nucleoporin_Nup133/Nup155_N"/>
</dbReference>
<feature type="domain" description="Nucleoporin Nup133/Nup155-like N-terminal" evidence="7">
    <location>
        <begin position="68"/>
        <end position="508"/>
    </location>
</feature>
<proteinExistence type="inferred from homology"/>
<dbReference type="InterPro" id="IPR007187">
    <property type="entry name" value="Nucleoporin_Nup133/Nup155_C"/>
</dbReference>
<dbReference type="InterPro" id="IPR036322">
    <property type="entry name" value="WD40_repeat_dom_sf"/>
</dbReference>
<dbReference type="GeneID" id="109420405"/>
<sequence>MSLSESSALVDSLEFAGTMLERHDIADCSTPGLLEVTGIKQSGMATASGLNDYDYQNLSSLSLGLKNLNQLATVNKIPIPPEIMEHFKHIKCHCMMGLFPEIGRAWLTIDSDIYIWTYEHTRDVAYFDGLSHLIVSVGLVVPKPGVFISDVKHLLVLTTPIEIVILGVTFGDSNASPNRSITSSIEEMQLLNKPIFVLNTDNVAITCIEGTSDGRIFLGGRDGCLYEISYQAESNWFGKRCKKVNHSQGLMSHLVPGIFKVFSENDSISKITIDNSRRLLYALTEKGAIEAWDIGVDANSVRRIARISQNDVASSAGNILRTIEPSVFRPVTALCPLSHEDSPQVHLIAITQTGVRFYFSTVPVLFSIQQQQLQLQQQQQQPQPGMSTFDHQQRPQGLYLLHVRLPPGYTPNTTVGKPKQVHSAFYSQGSLLMVSTPQPDQDLLWSLSSEPFPSRQNLVESSTVMTMDGQVWAIAEVKPKDKVTVDTPLRAAQVPKKVALLTNQGVHIVSLLKSVDILQQLLLACHGPHNEAVKAYFQVQSEPQACATSLLLACIETFKGTELGEWAAQAFILYGGEPYFDVGAYMGGHSAAARPLSFNSPAAGFGDNQQGGPRMYMSTPFSASRPASSVQQSLMQQTQFPNSPMPSAMNHSFNNNLPLTADSSNFHYSAKHAGLYLHMSRLLRSIWRKRCIDDKLHTTISQQDCAQILEDLFAIKRFLESITLTNLVGLVGKNMSNAGSMSAGPGGYLQQQQQQQHHQQQQQHHQQTMSGLGMQSPYGQQQPPHFGSQSAFSGVPGQQKSSAEDALVEEKKSLDALTRLIKHSCEVLTLWKILCEHQCHQLVSKLTKDQQAILQSCTFRDLILSRSDLCGLLIVALINSYLNDNASVGSISSKLREVCPNLYRHEDAVSHKATEILLLSKTCNDPDEKNERLRTALQLCKSAAPNLPLTSICQQFTTAGFYSGVIELCSICAAKSDPSEAALHFYRNNEPVEDQEGFMAYQSRMNCYREIKLMLEHVYTNVLNSKGGSIYPSLESADRDKLANNQLISIISLSLQCQDQLLHISVYEWLLSHNLLGELLEISEPSLGAFLGRAVNRTPENFALADLLWKYHERNGQHAAAAKILDKLANIHSETMTLQQRIEYLARAVMCMRSDTVGYSAHNGVLLKDLEDKLEVAQIQKQVHDALSIVPNKPSVGPALKLLNATLYNLTQLYSDFAERFELWECKLTILNCSHHNDPLLIESVWTHILDKELERPDSNTERCRRLLSKVKSLALEYESSGHCFPLPFIVRELELRCFRLKMFDSPVPEALIEMNLDVDSLLNIYSRLVSMNERVWVTDDDELYLVRSTAKLLSLVASQPNLVPLKDRRKVIAKSQDLISACLSILYTKPDGQAHVDNLRETQSKLNRIHC</sequence>
<evidence type="ECO:0000313" key="9">
    <source>
        <dbReference type="Proteomes" id="UP000069940"/>
    </source>
</evidence>
<dbReference type="EnsemblMetazoa" id="AALFPA23_022023.R32604">
    <property type="protein sequence ID" value="AALFPA23_022023.P32604"/>
    <property type="gene ID" value="AALFPA23_022023"/>
</dbReference>
<dbReference type="Gene3D" id="1.20.58.1780">
    <property type="match status" value="1"/>
</dbReference>
<dbReference type="Gene3D" id="1.20.120.1880">
    <property type="entry name" value="Nucleoporin, helical C-terminal domain"/>
    <property type="match status" value="1"/>
</dbReference>
<dbReference type="Pfam" id="PF08801">
    <property type="entry name" value="Nucleoporin_N"/>
    <property type="match status" value="1"/>
</dbReference>
<dbReference type="Proteomes" id="UP000069940">
    <property type="component" value="Unassembled WGS sequence"/>
</dbReference>
<feature type="compositionally biased region" description="Low complexity" evidence="5">
    <location>
        <begin position="750"/>
        <end position="767"/>
    </location>
</feature>
<keyword evidence="9" id="KW-1185">Reference proteome</keyword>
<feature type="domain" description="Nucleoporin Nup133/Nup155-like C-terminal" evidence="6">
    <location>
        <begin position="669"/>
        <end position="1362"/>
    </location>
</feature>
<evidence type="ECO:0000256" key="5">
    <source>
        <dbReference type="SAM" id="MobiDB-lite"/>
    </source>
</evidence>
<dbReference type="InterPro" id="IPR004870">
    <property type="entry name" value="Nucleoporin_Nup155"/>
</dbReference>
<keyword evidence="4" id="KW-0539">Nucleus</keyword>
<evidence type="ECO:0000256" key="2">
    <source>
        <dbReference type="ARBA" id="ARBA00007373"/>
    </source>
</evidence>